<feature type="domain" description="EF-hand" evidence="2">
    <location>
        <begin position="74"/>
        <end position="109"/>
    </location>
</feature>
<dbReference type="EMBL" id="JAOTOJ010000002">
    <property type="protein sequence ID" value="KAK9408607.1"/>
    <property type="molecule type" value="Genomic_DNA"/>
</dbReference>
<dbReference type="InterPro" id="IPR056199">
    <property type="entry name" value="SPEF2_C"/>
</dbReference>
<evidence type="ECO:0000259" key="2">
    <source>
        <dbReference type="PROSITE" id="PS50222"/>
    </source>
</evidence>
<dbReference type="GO" id="GO:0097225">
    <property type="term" value="C:sperm midpiece"/>
    <property type="evidence" value="ECO:0007669"/>
    <property type="project" value="TreeGrafter"/>
</dbReference>
<dbReference type="GO" id="GO:0007288">
    <property type="term" value="P:sperm axoneme assembly"/>
    <property type="evidence" value="ECO:0007669"/>
    <property type="project" value="TreeGrafter"/>
</dbReference>
<dbReference type="PROSITE" id="PS50222">
    <property type="entry name" value="EF_HAND_2"/>
    <property type="match status" value="1"/>
</dbReference>
<proteinExistence type="predicted"/>
<dbReference type="InterPro" id="IPR002048">
    <property type="entry name" value="EF_hand_dom"/>
</dbReference>
<keyword evidence="3" id="KW-0966">Cell projection</keyword>
<protein>
    <submittedName>
        <fullName evidence="3">Sperm flagellar protein 2-like</fullName>
    </submittedName>
</protein>
<feature type="region of interest" description="Disordered" evidence="1">
    <location>
        <begin position="205"/>
        <end position="235"/>
    </location>
</feature>
<comment type="caution">
    <text evidence="3">The sequence shown here is derived from an EMBL/GenBank/DDBJ whole genome shotgun (WGS) entry which is preliminary data.</text>
</comment>
<dbReference type="Pfam" id="PF24082">
    <property type="entry name" value="SPEF2_C"/>
    <property type="match status" value="1"/>
</dbReference>
<keyword evidence="3" id="KW-0282">Flagellum</keyword>
<feature type="compositionally biased region" description="Acidic residues" evidence="1">
    <location>
        <begin position="209"/>
        <end position="227"/>
    </location>
</feature>
<evidence type="ECO:0000313" key="4">
    <source>
        <dbReference type="Proteomes" id="UP001474421"/>
    </source>
</evidence>
<evidence type="ECO:0000313" key="3">
    <source>
        <dbReference type="EMBL" id="KAK9408607.1"/>
    </source>
</evidence>
<dbReference type="AlphaFoldDB" id="A0AAW1C2L6"/>
<dbReference type="GO" id="GO:0002177">
    <property type="term" value="C:manchette"/>
    <property type="evidence" value="ECO:0007669"/>
    <property type="project" value="TreeGrafter"/>
</dbReference>
<gene>
    <name evidence="3" type="ORF">NXF25_007381</name>
</gene>
<dbReference type="GO" id="GO:0005509">
    <property type="term" value="F:calcium ion binding"/>
    <property type="evidence" value="ECO:0007669"/>
    <property type="project" value="InterPro"/>
</dbReference>
<keyword evidence="4" id="KW-1185">Reference proteome</keyword>
<dbReference type="PANTHER" id="PTHR14919">
    <property type="entry name" value="KPL2-RELATED"/>
    <property type="match status" value="1"/>
</dbReference>
<accession>A0AAW1C2L6</accession>
<dbReference type="Proteomes" id="UP001474421">
    <property type="component" value="Unassembled WGS sequence"/>
</dbReference>
<dbReference type="InterPro" id="IPR052634">
    <property type="entry name" value="Sperm_flagellar-bone_growth"/>
</dbReference>
<organism evidence="3 4">
    <name type="scientific">Crotalus adamanteus</name>
    <name type="common">Eastern diamondback rattlesnake</name>
    <dbReference type="NCBI Taxonomy" id="8729"/>
    <lineage>
        <taxon>Eukaryota</taxon>
        <taxon>Metazoa</taxon>
        <taxon>Chordata</taxon>
        <taxon>Craniata</taxon>
        <taxon>Vertebrata</taxon>
        <taxon>Euteleostomi</taxon>
        <taxon>Lepidosauria</taxon>
        <taxon>Squamata</taxon>
        <taxon>Bifurcata</taxon>
        <taxon>Unidentata</taxon>
        <taxon>Episquamata</taxon>
        <taxon>Toxicofera</taxon>
        <taxon>Serpentes</taxon>
        <taxon>Colubroidea</taxon>
        <taxon>Viperidae</taxon>
        <taxon>Crotalinae</taxon>
        <taxon>Crotalus</taxon>
    </lineage>
</organism>
<name>A0AAW1C2L6_CROAD</name>
<evidence type="ECO:0000256" key="1">
    <source>
        <dbReference type="SAM" id="MobiDB-lite"/>
    </source>
</evidence>
<sequence>MTSEGLIPSKTFIDILFDLITLNLGSNMLPDAWLHLSMYDLQSLSLFLLVNLDTVDWRRFLHAASQPWPIPTVTELLETLQRFQDVDTEGSGFVTQEEYDQVGLWFKDSEDLAIPESPTEPLPFNHQKHLIEFLFTLFADPEKDPPQLNYTTMLLYFASHPDAINGVYRALSVATGTYIQRKREKHFSLPQMFITSAEQLITTAAHDEQAEEEAGEEGEEEEEEEKEEKEKEDEALSIGKDGYISLATLLHVFQYETNKAFDNHRFSSHLTEEDNYEHFIKVYKDLGSEELQPIKIELLLKHPFIQDLISNYQGYKLPTIYWTDGTFPWVRDKGLACYGRWKTVMLMLKGCKT</sequence>
<reference evidence="3 4" key="1">
    <citation type="journal article" date="2024" name="Proc. Natl. Acad. Sci. U.S.A.">
        <title>The genetic regulatory architecture and epigenomic basis for age-related changes in rattlesnake venom.</title>
        <authorList>
            <person name="Hogan M.P."/>
            <person name="Holding M.L."/>
            <person name="Nystrom G.S."/>
            <person name="Colston T.J."/>
            <person name="Bartlett D.A."/>
            <person name="Mason A.J."/>
            <person name="Ellsworth S.A."/>
            <person name="Rautsaw R.M."/>
            <person name="Lawrence K.C."/>
            <person name="Strickland J.L."/>
            <person name="He B."/>
            <person name="Fraser P."/>
            <person name="Margres M.J."/>
            <person name="Gilbert D.M."/>
            <person name="Gibbs H.L."/>
            <person name="Parkinson C.L."/>
            <person name="Rokyta D.R."/>
        </authorList>
    </citation>
    <scope>NUCLEOTIDE SEQUENCE [LARGE SCALE GENOMIC DNA]</scope>
    <source>
        <strain evidence="3">DRR0105</strain>
    </source>
</reference>
<keyword evidence="3" id="KW-0969">Cilium</keyword>
<dbReference type="PANTHER" id="PTHR14919:SF0">
    <property type="entry name" value="SPERM FLAGELLAR PROTEIN 2"/>
    <property type="match status" value="1"/>
</dbReference>